<dbReference type="SMART" id="SM00400">
    <property type="entry name" value="ZnF_CHCC"/>
    <property type="match status" value="1"/>
</dbReference>
<organism evidence="5">
    <name type="scientific">marine sediment metagenome</name>
    <dbReference type="NCBI Taxonomy" id="412755"/>
    <lineage>
        <taxon>unclassified sequences</taxon>
        <taxon>metagenomes</taxon>
        <taxon>ecological metagenomes</taxon>
    </lineage>
</organism>
<dbReference type="InterPro" id="IPR036977">
    <property type="entry name" value="DNA_primase_Znf_CHC2"/>
</dbReference>
<dbReference type="GO" id="GO:0005737">
    <property type="term" value="C:cytoplasm"/>
    <property type="evidence" value="ECO:0007669"/>
    <property type="project" value="TreeGrafter"/>
</dbReference>
<proteinExistence type="predicted"/>
<comment type="caution">
    <text evidence="5">The sequence shown here is derived from an EMBL/GenBank/DDBJ whole genome shotgun (WGS) entry which is preliminary data.</text>
</comment>
<dbReference type="AlphaFoldDB" id="A0A0F9P1S6"/>
<dbReference type="InterPro" id="IPR050219">
    <property type="entry name" value="DnaG_primase"/>
</dbReference>
<keyword evidence="1" id="KW-0479">Metal-binding</keyword>
<evidence type="ECO:0000256" key="2">
    <source>
        <dbReference type="ARBA" id="ARBA00022771"/>
    </source>
</evidence>
<dbReference type="GO" id="GO:0006269">
    <property type="term" value="P:DNA replication, synthesis of primer"/>
    <property type="evidence" value="ECO:0007669"/>
    <property type="project" value="TreeGrafter"/>
</dbReference>
<dbReference type="EMBL" id="LAZR01006055">
    <property type="protein sequence ID" value="KKM95075.1"/>
    <property type="molecule type" value="Genomic_DNA"/>
</dbReference>
<evidence type="ECO:0000256" key="3">
    <source>
        <dbReference type="ARBA" id="ARBA00022833"/>
    </source>
</evidence>
<dbReference type="GO" id="GO:0008270">
    <property type="term" value="F:zinc ion binding"/>
    <property type="evidence" value="ECO:0007669"/>
    <property type="project" value="UniProtKB-KW"/>
</dbReference>
<feature type="domain" description="Zinc finger CHC2-type" evidence="4">
    <location>
        <begin position="103"/>
        <end position="158"/>
    </location>
</feature>
<evidence type="ECO:0000256" key="1">
    <source>
        <dbReference type="ARBA" id="ARBA00022723"/>
    </source>
</evidence>
<accession>A0A0F9P1S6</accession>
<dbReference type="GO" id="GO:0003677">
    <property type="term" value="F:DNA binding"/>
    <property type="evidence" value="ECO:0007669"/>
    <property type="project" value="InterPro"/>
</dbReference>
<name>A0A0F9P1S6_9ZZZZ</name>
<gene>
    <name evidence="5" type="ORF">LCGC14_1191760</name>
</gene>
<dbReference type="SUPFAM" id="SSF57783">
    <property type="entry name" value="Zinc beta-ribbon"/>
    <property type="match status" value="1"/>
</dbReference>
<dbReference type="Gene3D" id="3.90.580.10">
    <property type="entry name" value="Zinc finger, CHC2-type domain"/>
    <property type="match status" value="1"/>
</dbReference>
<evidence type="ECO:0000313" key="5">
    <source>
        <dbReference type="EMBL" id="KKM95075.1"/>
    </source>
</evidence>
<dbReference type="Pfam" id="PF01807">
    <property type="entry name" value="Zn_ribbon_DnaG"/>
    <property type="match status" value="1"/>
</dbReference>
<dbReference type="PANTHER" id="PTHR30313:SF2">
    <property type="entry name" value="DNA PRIMASE"/>
    <property type="match status" value="1"/>
</dbReference>
<sequence>MIDTEVFSDAYILAERFNLPELRHELKILPNWVYETGFDEKFWYWYRRVVTEAIAISKLDDEIQRWANPRDATNFQTKAAREDYDIVEIIGGYTELKQRGRSYRGRCPIHGSHNPSTIDVNHEKQLYHCFGCNQGGDVVKFIMEMERLSVGQAISFLKNNTSYLYVSNIKGNKGYYDSIRSVPE</sequence>
<dbReference type="GO" id="GO:0003899">
    <property type="term" value="F:DNA-directed RNA polymerase activity"/>
    <property type="evidence" value="ECO:0007669"/>
    <property type="project" value="InterPro"/>
</dbReference>
<keyword evidence="3" id="KW-0862">Zinc</keyword>
<evidence type="ECO:0000259" key="4">
    <source>
        <dbReference type="SMART" id="SM00400"/>
    </source>
</evidence>
<dbReference type="PANTHER" id="PTHR30313">
    <property type="entry name" value="DNA PRIMASE"/>
    <property type="match status" value="1"/>
</dbReference>
<protein>
    <recommendedName>
        <fullName evidence="4">Zinc finger CHC2-type domain-containing protein</fullName>
    </recommendedName>
</protein>
<dbReference type="InterPro" id="IPR002694">
    <property type="entry name" value="Znf_CHC2"/>
</dbReference>
<reference evidence="5" key="1">
    <citation type="journal article" date="2015" name="Nature">
        <title>Complex archaea that bridge the gap between prokaryotes and eukaryotes.</title>
        <authorList>
            <person name="Spang A."/>
            <person name="Saw J.H."/>
            <person name="Jorgensen S.L."/>
            <person name="Zaremba-Niedzwiedzka K."/>
            <person name="Martijn J."/>
            <person name="Lind A.E."/>
            <person name="van Eijk R."/>
            <person name="Schleper C."/>
            <person name="Guy L."/>
            <person name="Ettema T.J."/>
        </authorList>
    </citation>
    <scope>NUCLEOTIDE SEQUENCE</scope>
</reference>
<keyword evidence="2" id="KW-0863">Zinc-finger</keyword>